<feature type="domain" description="Mandelate racemase/muconate lactonizing enzyme C-terminal" evidence="4">
    <location>
        <begin position="156"/>
        <end position="245"/>
    </location>
</feature>
<dbReference type="PROSITE" id="PS00909">
    <property type="entry name" value="MR_MLE_2"/>
    <property type="match status" value="1"/>
</dbReference>
<dbReference type="InterPro" id="IPR013341">
    <property type="entry name" value="Mandelate_racemase_N_dom"/>
</dbReference>
<protein>
    <submittedName>
        <fullName evidence="5">Mandelate racemase/muconate lactonizing enzyme family protein</fullName>
    </submittedName>
</protein>
<dbReference type="GO" id="GO:0016836">
    <property type="term" value="F:hydro-lyase activity"/>
    <property type="evidence" value="ECO:0007669"/>
    <property type="project" value="TreeGrafter"/>
</dbReference>
<feature type="non-terminal residue" evidence="5">
    <location>
        <position position="246"/>
    </location>
</feature>
<evidence type="ECO:0000256" key="3">
    <source>
        <dbReference type="ARBA" id="ARBA00022842"/>
    </source>
</evidence>
<sequence length="246" mass="27316">MKISRIDIHRIAIPFSAGERHQTEVKGDDTYNAASPNISKMESLMVRVVTECGLEGWGEAFGHGLNPVTYSALESLVAPFFLGADLDEYQQHLYQAKRAFHSFGSTGPMLYALSAIDTAVWDIRAKAEGKPLYQLLGGSHGRIELYASLVSYGNDSEEVARQVHRVYQRGFRSIKLHETAAAAIRSARSALPDDAELMVDVNCPWYPEEAIRQASLLRDLDLTWLEEPVWPPDNLTALARVRATGV</sequence>
<dbReference type="CDD" id="cd03316">
    <property type="entry name" value="MR_like"/>
    <property type="match status" value="1"/>
</dbReference>
<evidence type="ECO:0000259" key="4">
    <source>
        <dbReference type="SMART" id="SM00922"/>
    </source>
</evidence>
<evidence type="ECO:0000256" key="2">
    <source>
        <dbReference type="ARBA" id="ARBA00022723"/>
    </source>
</evidence>
<dbReference type="InterPro" id="IPR029017">
    <property type="entry name" value="Enolase-like_N"/>
</dbReference>
<dbReference type="AlphaFoldDB" id="A0A2S5KMI1"/>
<evidence type="ECO:0000313" key="5">
    <source>
        <dbReference type="EMBL" id="PPC75922.1"/>
    </source>
</evidence>
<name>A0A2S5KMI1_9PROT</name>
<dbReference type="InterPro" id="IPR036849">
    <property type="entry name" value="Enolase-like_C_sf"/>
</dbReference>
<dbReference type="Proteomes" id="UP000238196">
    <property type="component" value="Unassembled WGS sequence"/>
</dbReference>
<comment type="cofactor">
    <cofactor evidence="1">
        <name>Mg(2+)</name>
        <dbReference type="ChEBI" id="CHEBI:18420"/>
    </cofactor>
</comment>
<accession>A0A2S5KMI1</accession>
<dbReference type="PANTHER" id="PTHR13794">
    <property type="entry name" value="ENOLASE SUPERFAMILY, MANDELATE RACEMASE"/>
    <property type="match status" value="1"/>
</dbReference>
<reference evidence="5 6" key="1">
    <citation type="submission" date="2018-02" db="EMBL/GenBank/DDBJ databases">
        <title>novel marine gammaproteobacteria from coastal saline agro ecosystem.</title>
        <authorList>
            <person name="Krishnan R."/>
            <person name="Ramesh Kumar N."/>
        </authorList>
    </citation>
    <scope>NUCLEOTIDE SEQUENCE [LARGE SCALE GENOMIC DNA]</scope>
    <source>
        <strain evidence="5 6">228</strain>
    </source>
</reference>
<dbReference type="PANTHER" id="PTHR13794:SF58">
    <property type="entry name" value="MITOCHONDRIAL ENOLASE SUPERFAMILY MEMBER 1"/>
    <property type="match status" value="1"/>
</dbReference>
<dbReference type="SMART" id="SM00922">
    <property type="entry name" value="MR_MLE"/>
    <property type="match status" value="1"/>
</dbReference>
<dbReference type="EMBL" id="PRLP01000060">
    <property type="protein sequence ID" value="PPC75922.1"/>
    <property type="molecule type" value="Genomic_DNA"/>
</dbReference>
<keyword evidence="3" id="KW-0460">Magnesium</keyword>
<dbReference type="GO" id="GO:0009063">
    <property type="term" value="P:amino acid catabolic process"/>
    <property type="evidence" value="ECO:0007669"/>
    <property type="project" value="InterPro"/>
</dbReference>
<organism evidence="5 6">
    <name type="scientific">Proteobacteria bacterium 228</name>
    <dbReference type="NCBI Taxonomy" id="2083153"/>
    <lineage>
        <taxon>Bacteria</taxon>
        <taxon>Pseudomonadati</taxon>
        <taxon>Pseudomonadota</taxon>
    </lineage>
</organism>
<keyword evidence="2" id="KW-0479">Metal-binding</keyword>
<dbReference type="Gene3D" id="3.30.390.10">
    <property type="entry name" value="Enolase-like, N-terminal domain"/>
    <property type="match status" value="1"/>
</dbReference>
<evidence type="ECO:0000256" key="1">
    <source>
        <dbReference type="ARBA" id="ARBA00001946"/>
    </source>
</evidence>
<proteinExistence type="predicted"/>
<dbReference type="GO" id="GO:0016052">
    <property type="term" value="P:carbohydrate catabolic process"/>
    <property type="evidence" value="ECO:0007669"/>
    <property type="project" value="TreeGrafter"/>
</dbReference>
<dbReference type="Gene3D" id="3.20.20.120">
    <property type="entry name" value="Enolase-like C-terminal domain"/>
    <property type="match status" value="1"/>
</dbReference>
<dbReference type="SUPFAM" id="SSF54826">
    <property type="entry name" value="Enolase N-terminal domain-like"/>
    <property type="match status" value="1"/>
</dbReference>
<dbReference type="InterPro" id="IPR029065">
    <property type="entry name" value="Enolase_C-like"/>
</dbReference>
<dbReference type="InterPro" id="IPR013342">
    <property type="entry name" value="Mandelate_racemase_C"/>
</dbReference>
<dbReference type="Pfam" id="PF02746">
    <property type="entry name" value="MR_MLE_N"/>
    <property type="match status" value="1"/>
</dbReference>
<dbReference type="InterPro" id="IPR018110">
    <property type="entry name" value="Mandel_Rmase/mucon_lact_enz_CS"/>
</dbReference>
<dbReference type="SUPFAM" id="SSF51604">
    <property type="entry name" value="Enolase C-terminal domain-like"/>
    <property type="match status" value="1"/>
</dbReference>
<evidence type="ECO:0000313" key="6">
    <source>
        <dbReference type="Proteomes" id="UP000238196"/>
    </source>
</evidence>
<dbReference type="GO" id="GO:0000287">
    <property type="term" value="F:magnesium ion binding"/>
    <property type="evidence" value="ECO:0007669"/>
    <property type="project" value="TreeGrafter"/>
</dbReference>
<dbReference type="Pfam" id="PF13378">
    <property type="entry name" value="MR_MLE_C"/>
    <property type="match status" value="1"/>
</dbReference>
<comment type="caution">
    <text evidence="5">The sequence shown here is derived from an EMBL/GenBank/DDBJ whole genome shotgun (WGS) entry which is preliminary data.</text>
</comment>
<gene>
    <name evidence="5" type="ORF">C4K68_17990</name>
</gene>
<dbReference type="InterPro" id="IPR046945">
    <property type="entry name" value="RHMD-like"/>
</dbReference>